<evidence type="ECO:0000313" key="3">
    <source>
        <dbReference type="Proteomes" id="UP001155059"/>
    </source>
</evidence>
<keyword evidence="4" id="KW-1185">Reference proteome</keyword>
<evidence type="ECO:0000313" key="2">
    <source>
        <dbReference type="EMBL" id="MCK9813686.1"/>
    </source>
</evidence>
<proteinExistence type="predicted"/>
<dbReference type="RefSeq" id="WP_123332797.1">
    <property type="nucleotide sequence ID" value="NZ_JALQCW010000091.1"/>
</dbReference>
<reference evidence="3 4" key="1">
    <citation type="journal article" date="2022" name="Int. J. Syst. Evol. Microbiol.">
        <title>Pseudomonas aegrilactucae sp. nov. and Pseudomonas morbosilactucae sp. nov., pathogens causing bacterial rot of lettuce in Japan.</title>
        <authorList>
            <person name="Sawada H."/>
            <person name="Fujikawa T."/>
            <person name="Satou M."/>
        </authorList>
    </citation>
    <scope>NUCLEOTIDE SEQUENCE [LARGE SCALE GENOMIC DNA]</scope>
    <source>
        <strain evidence="1 3">MAFF 302030</strain>
        <strain evidence="2 4">MAFF 302046</strain>
    </source>
</reference>
<dbReference type="Proteomes" id="UP001155163">
    <property type="component" value="Unassembled WGS sequence"/>
</dbReference>
<evidence type="ECO:0000313" key="1">
    <source>
        <dbReference type="EMBL" id="MCK9801774.1"/>
    </source>
</evidence>
<organism evidence="1 3">
    <name type="scientific">Pseudomonas morbosilactucae</name>
    <dbReference type="NCBI Taxonomy" id="2938197"/>
    <lineage>
        <taxon>Bacteria</taxon>
        <taxon>Pseudomonadati</taxon>
        <taxon>Pseudomonadota</taxon>
        <taxon>Gammaproteobacteria</taxon>
        <taxon>Pseudomonadales</taxon>
        <taxon>Pseudomonadaceae</taxon>
        <taxon>Pseudomonas</taxon>
    </lineage>
</organism>
<evidence type="ECO:0000313" key="4">
    <source>
        <dbReference type="Proteomes" id="UP001155163"/>
    </source>
</evidence>
<dbReference type="AlphaFoldDB" id="A0A9X2CAE2"/>
<dbReference type="GO" id="GO:0016787">
    <property type="term" value="F:hydrolase activity"/>
    <property type="evidence" value="ECO:0007669"/>
    <property type="project" value="UniProtKB-KW"/>
</dbReference>
<dbReference type="EMBL" id="JALQCX010000010">
    <property type="protein sequence ID" value="MCK9813686.1"/>
    <property type="molecule type" value="Genomic_DNA"/>
</dbReference>
<protein>
    <submittedName>
        <fullName evidence="1">Metal-dependent hydrolase</fullName>
    </submittedName>
</protein>
<reference evidence="3 4" key="2">
    <citation type="journal article" date="2023" name="Plant Pathol.">
        <title>Dismantling and reorganizing Pseudomonas marginalis sensu#lato.</title>
        <authorList>
            <person name="Sawada H."/>
            <person name="Fujikawa T."/>
            <person name="Satou M."/>
        </authorList>
    </citation>
    <scope>NUCLEOTIDE SEQUENCE [LARGE SCALE GENOMIC DNA]</scope>
    <source>
        <strain evidence="1 3">MAFF 302030</strain>
        <strain evidence="2 4">MAFF 302046</strain>
    </source>
</reference>
<accession>A0A9X2CAE2</accession>
<keyword evidence="1" id="KW-0378">Hydrolase</keyword>
<comment type="caution">
    <text evidence="1">The sequence shown here is derived from an EMBL/GenBank/DDBJ whole genome shotgun (WGS) entry which is preliminary data.</text>
</comment>
<gene>
    <name evidence="1" type="ORF">M1B34_29920</name>
    <name evidence="2" type="ORF">M1B35_05885</name>
</gene>
<name>A0A9X2CAE2_9PSED</name>
<dbReference type="PANTHER" id="PTHR39456">
    <property type="entry name" value="METAL-DEPENDENT HYDROLASE"/>
    <property type="match status" value="1"/>
</dbReference>
<dbReference type="Proteomes" id="UP001155059">
    <property type="component" value="Unassembled WGS sequence"/>
</dbReference>
<dbReference type="PIRSF" id="PIRSF007580">
    <property type="entry name" value="UCP07580"/>
    <property type="match status" value="1"/>
</dbReference>
<dbReference type="InterPro" id="IPR016516">
    <property type="entry name" value="UCP07580"/>
</dbReference>
<dbReference type="EMBL" id="JALQCW010000091">
    <property type="protein sequence ID" value="MCK9801774.1"/>
    <property type="molecule type" value="Genomic_DNA"/>
</dbReference>
<dbReference type="PANTHER" id="PTHR39456:SF1">
    <property type="entry name" value="METAL-DEPENDENT HYDROLASE"/>
    <property type="match status" value="1"/>
</dbReference>
<sequence length="280" mass="32668">MLPIRRDIRPDLPAERICDWHEQGRHVSHFFNALSLLFPAGELFFMDSVRHYRDRVDDPQLKKQIQGFIGQEAMHSREHLRYNDLLQAAGLPAHLLHRRLSAILEFQKKHFPPAFNLAITVALEHYTAILADLLLRDPSRFGDSVAGYRQMWRWHALEETEHKAVSYDVWNAVLKPGPKRYLIRTSSMLFTSLMFWLVVFDFHVRLLIADRKHGGHLRGLWRVVKYLYGRRGVFPNIALPWLQFFKPGFHPWDHDNRELLQGIDGLVDAIALSKAGARGQ</sequence>
<dbReference type="Pfam" id="PF10118">
    <property type="entry name" value="Metal_hydrol"/>
    <property type="match status" value="1"/>
</dbReference>